<dbReference type="HAMAP" id="MF_02003">
    <property type="entry name" value="Ile_tRNA_synth_type2"/>
    <property type="match status" value="1"/>
</dbReference>
<dbReference type="CDD" id="cd00818">
    <property type="entry name" value="IleRS_core"/>
    <property type="match status" value="1"/>
</dbReference>
<organism evidence="18 19">
    <name type="scientific">Candidatus Magasanikbacteria bacterium CG10_big_fil_rev_8_21_14_0_10_36_32</name>
    <dbReference type="NCBI Taxonomy" id="1974646"/>
    <lineage>
        <taxon>Bacteria</taxon>
        <taxon>Candidatus Magasanikiibacteriota</taxon>
    </lineage>
</organism>
<dbReference type="AlphaFoldDB" id="A0A2M6W6V5"/>
<feature type="binding site" evidence="15">
    <location>
        <position position="594"/>
    </location>
    <ligand>
        <name>ATP</name>
        <dbReference type="ChEBI" id="CHEBI:30616"/>
    </ligand>
</feature>
<dbReference type="GO" id="GO:0006428">
    <property type="term" value="P:isoleucyl-tRNA aminoacylation"/>
    <property type="evidence" value="ECO:0007669"/>
    <property type="project" value="UniProtKB-UniRule"/>
</dbReference>
<dbReference type="GO" id="GO:0005737">
    <property type="term" value="C:cytoplasm"/>
    <property type="evidence" value="ECO:0007669"/>
    <property type="project" value="UniProtKB-SubCell"/>
</dbReference>
<dbReference type="GO" id="GO:0002161">
    <property type="term" value="F:aminoacyl-tRNA deacylase activity"/>
    <property type="evidence" value="ECO:0007669"/>
    <property type="project" value="InterPro"/>
</dbReference>
<dbReference type="Pfam" id="PF08264">
    <property type="entry name" value="Anticodon_1"/>
    <property type="match status" value="1"/>
</dbReference>
<keyword evidence="10 15" id="KW-0067">ATP-binding</keyword>
<dbReference type="SUPFAM" id="SSF47323">
    <property type="entry name" value="Anticodon-binding domain of a subclass of class I aminoacyl-tRNA synthetases"/>
    <property type="match status" value="1"/>
</dbReference>
<evidence type="ECO:0000259" key="17">
    <source>
        <dbReference type="Pfam" id="PF08264"/>
    </source>
</evidence>
<dbReference type="InterPro" id="IPR033709">
    <property type="entry name" value="Anticodon_Ile_ABEc"/>
</dbReference>
<sequence>MYNSNKEELEVLKYWDEHQCFEKSISSRSEKKSYHFYDGPPFATGTPHYGHMVASLMKDVVPRYWTMRGYRVERVWGWDCHGLPIENIVEKELGLKSKKDIEQIGIEKFNEACRSKVLMYVEEWKKTIKRFGRWVNMDNAYKTMDLNYMESIWWVFKQLWDKNLIYEGYKSMHICPRCETTLSQQEVTEGYKDVKDISLTAKFELVDESGTYILAWTTTPWTLPGNVALAVGKDIEYVKIAVEKEQYILAKERMEALKVSGDIVEEFKGVDLVGKKYNPLFPYYLEKDLPNKENLYTVVSADFVTTTDGTGVVHIAPAFGEDDMNLGKEKNLPFIQNVLMNGQFTEEVADFSGMNVKPIDDIKKTDVEVIKYLAGKNLLFAKEQYEHSYPHCWRCDTPLINYATSSWFVNVTEIKKTAIPLAEKINWSPAHIKEGRFGKWLEGARDWSISRQRFWASVIPIWKCTCGETKVFGSIEELEKVSGEKIIDLHKHIIDKIEISCDKCGKKVKRIPDVLDCWFESGSMPYAQLHYPFDNKEKFENGFPAEFIAEGVDQTRAWFYYMHIIATAIKDSSAFKNVIANGIVLAEDGKKMSKRLKNYPEPDVVLEKYGADAMRYYLVVSPVMEAENLNFSEAGVREIYNKLINTLWNVVEFYKLYADENEKISSDARSESRLSVGKNILDKWILAKLQILIKEVTEGMNDYKLPAASRPILDFVTELSQWYLRRSRDRFKSGDEKEKQAAIATLHEVLFTLSKVMAPFTPFIAEKIYSLLGGKEESVHLEDWPEADEKLIDQEVLRIMNIARKVVEMGLSLRAEKGIKVRQPLLSLNVGVLDFPSELKQIIAEELNVKEVGDIISGFGEWIDKEDSDIKVSLNIEITEELKKEGLVREIIRTINQKRKDMKLTPNDEVEILYFTDDEFLSSVFSGQGDKIQQSVLAKKMQASDEATDEIEIGDKKIRITIKI</sequence>
<dbReference type="SUPFAM" id="SSF52374">
    <property type="entry name" value="Nucleotidylyl transferase"/>
    <property type="match status" value="1"/>
</dbReference>
<keyword evidence="12 15" id="KW-0030">Aminoacyl-tRNA synthetase</keyword>
<dbReference type="CDD" id="cd07961">
    <property type="entry name" value="Anticodon_Ia_Ile_ABEc"/>
    <property type="match status" value="1"/>
</dbReference>
<dbReference type="InterPro" id="IPR009008">
    <property type="entry name" value="Val/Leu/Ile-tRNA-synth_edit"/>
</dbReference>
<evidence type="ECO:0000256" key="1">
    <source>
        <dbReference type="ARBA" id="ARBA00001947"/>
    </source>
</evidence>
<comment type="function">
    <text evidence="13 15">Catalyzes the attachment of isoleucine to tRNA(Ile). As IleRS can inadvertently accommodate and process structurally similar amino acids such as valine, to avoid such errors it has two additional distinct tRNA(Ile)-dependent editing activities. One activity is designated as 'pretransfer' editing and involves the hydrolysis of activated Val-AMP. The other activity is designated 'posttransfer' editing and involves deacylation of mischarged Val-tRNA(Ile).</text>
</comment>
<dbReference type="InterPro" id="IPR014729">
    <property type="entry name" value="Rossmann-like_a/b/a_fold"/>
</dbReference>
<feature type="domain" description="Methionyl/Valyl/Leucyl/Isoleucyl-tRNA synthetase anticodon-binding" evidence="17">
    <location>
        <begin position="682"/>
        <end position="825"/>
    </location>
</feature>
<dbReference type="PRINTS" id="PR00984">
    <property type="entry name" value="TRNASYNTHILE"/>
</dbReference>
<comment type="subcellular location">
    <subcellularLocation>
        <location evidence="2 15">Cytoplasm</location>
    </subcellularLocation>
</comment>
<proteinExistence type="inferred from homology"/>
<comment type="cofactor">
    <cofactor evidence="1 15">
        <name>Zn(2+)</name>
        <dbReference type="ChEBI" id="CHEBI:29105"/>
    </cofactor>
</comment>
<dbReference type="FunFam" id="3.40.50.620:FF:000075">
    <property type="entry name" value="Isoleucine--tRNA ligase"/>
    <property type="match status" value="1"/>
</dbReference>
<keyword evidence="7 15" id="KW-0479">Metal-binding</keyword>
<dbReference type="InterPro" id="IPR009080">
    <property type="entry name" value="tRNAsynth_Ia_anticodon-bd"/>
</dbReference>
<dbReference type="InterPro" id="IPR013155">
    <property type="entry name" value="M/V/L/I-tRNA-synth_anticd-bd"/>
</dbReference>
<comment type="caution">
    <text evidence="18">The sequence shown here is derived from an EMBL/GenBank/DDBJ whole genome shotgun (WGS) entry which is preliminary data.</text>
</comment>
<dbReference type="Pfam" id="PF00133">
    <property type="entry name" value="tRNA-synt_1"/>
    <property type="match status" value="1"/>
</dbReference>
<comment type="subunit">
    <text evidence="4 15">Monomer.</text>
</comment>
<evidence type="ECO:0000256" key="10">
    <source>
        <dbReference type="ARBA" id="ARBA00022840"/>
    </source>
</evidence>
<reference evidence="19" key="1">
    <citation type="submission" date="2017-09" db="EMBL/GenBank/DDBJ databases">
        <title>Depth-based differentiation of microbial function through sediment-hosted aquifers and enrichment of novel symbionts in the deep terrestrial subsurface.</title>
        <authorList>
            <person name="Probst A.J."/>
            <person name="Ladd B."/>
            <person name="Jarett J.K."/>
            <person name="Geller-Mcgrath D.E."/>
            <person name="Sieber C.M.K."/>
            <person name="Emerson J.B."/>
            <person name="Anantharaman K."/>
            <person name="Thomas B.C."/>
            <person name="Malmstrom R."/>
            <person name="Stieglmeier M."/>
            <person name="Klingl A."/>
            <person name="Woyke T."/>
            <person name="Ryan C.M."/>
            <person name="Banfield J.F."/>
        </authorList>
    </citation>
    <scope>NUCLEOTIDE SEQUENCE [LARGE SCALE GENOMIC DNA]</scope>
</reference>
<name>A0A2M6W6V5_9BACT</name>
<keyword evidence="11 15" id="KW-0648">Protein biosynthesis</keyword>
<dbReference type="InterPro" id="IPR001412">
    <property type="entry name" value="aa-tRNA-synth_I_CS"/>
</dbReference>
<evidence type="ECO:0000259" key="16">
    <source>
        <dbReference type="Pfam" id="PF00133"/>
    </source>
</evidence>
<dbReference type="SUPFAM" id="SSF50677">
    <property type="entry name" value="ValRS/IleRS/LeuRS editing domain"/>
    <property type="match status" value="1"/>
</dbReference>
<dbReference type="InterPro" id="IPR023586">
    <property type="entry name" value="Ile-tRNA-ligase_type2"/>
</dbReference>
<dbReference type="Proteomes" id="UP000231426">
    <property type="component" value="Unassembled WGS sequence"/>
</dbReference>
<accession>A0A2M6W6V5</accession>
<evidence type="ECO:0000256" key="12">
    <source>
        <dbReference type="ARBA" id="ARBA00023146"/>
    </source>
</evidence>
<evidence type="ECO:0000256" key="15">
    <source>
        <dbReference type="HAMAP-Rule" id="MF_02003"/>
    </source>
</evidence>
<dbReference type="FunFam" id="3.40.50.620:FF:000063">
    <property type="entry name" value="Isoleucine--tRNA ligase"/>
    <property type="match status" value="1"/>
</dbReference>
<evidence type="ECO:0000256" key="6">
    <source>
        <dbReference type="ARBA" id="ARBA00022598"/>
    </source>
</evidence>
<evidence type="ECO:0000256" key="9">
    <source>
        <dbReference type="ARBA" id="ARBA00022833"/>
    </source>
</evidence>
<feature type="short sequence motif" description="'KMSKS' region" evidence="15">
    <location>
        <begin position="591"/>
        <end position="595"/>
    </location>
</feature>
<comment type="catalytic activity">
    <reaction evidence="14 15">
        <text>tRNA(Ile) + L-isoleucine + ATP = L-isoleucyl-tRNA(Ile) + AMP + diphosphate</text>
        <dbReference type="Rhea" id="RHEA:11060"/>
        <dbReference type="Rhea" id="RHEA-COMP:9666"/>
        <dbReference type="Rhea" id="RHEA-COMP:9695"/>
        <dbReference type="ChEBI" id="CHEBI:30616"/>
        <dbReference type="ChEBI" id="CHEBI:33019"/>
        <dbReference type="ChEBI" id="CHEBI:58045"/>
        <dbReference type="ChEBI" id="CHEBI:78442"/>
        <dbReference type="ChEBI" id="CHEBI:78528"/>
        <dbReference type="ChEBI" id="CHEBI:456215"/>
        <dbReference type="EC" id="6.1.1.5"/>
    </reaction>
</comment>
<protein>
    <recommendedName>
        <fullName evidence="15">Isoleucine--tRNA ligase</fullName>
        <ecNumber evidence="15">6.1.1.5</ecNumber>
    </recommendedName>
    <alternativeName>
        <fullName evidence="15">Isoleucyl-tRNA synthetase</fullName>
        <shortName evidence="15">IleRS</shortName>
    </alternativeName>
</protein>
<dbReference type="GO" id="GO:0005524">
    <property type="term" value="F:ATP binding"/>
    <property type="evidence" value="ECO:0007669"/>
    <property type="project" value="UniProtKB-UniRule"/>
</dbReference>
<comment type="domain">
    <text evidence="15">IleRS has two distinct active sites: one for aminoacylation and one for editing. The misactivated valine is translocated from the active site to the editing site, which sterically excludes the correctly activated isoleucine. The single editing site contains two valyl binding pockets, one specific for each substrate (Val-AMP or Val-tRNA(Ile)).</text>
</comment>
<feature type="short sequence motif" description="'HIGH' region" evidence="15">
    <location>
        <begin position="41"/>
        <end position="51"/>
    </location>
</feature>
<keyword evidence="6 15" id="KW-0436">Ligase</keyword>
<dbReference type="Gene3D" id="3.40.50.620">
    <property type="entry name" value="HUPs"/>
    <property type="match status" value="2"/>
</dbReference>
<dbReference type="NCBIfam" id="TIGR00392">
    <property type="entry name" value="ileS"/>
    <property type="match status" value="1"/>
</dbReference>
<evidence type="ECO:0000313" key="18">
    <source>
        <dbReference type="EMBL" id="PIT88503.1"/>
    </source>
</evidence>
<dbReference type="GO" id="GO:0008270">
    <property type="term" value="F:zinc ion binding"/>
    <property type="evidence" value="ECO:0007669"/>
    <property type="project" value="UniProtKB-UniRule"/>
</dbReference>
<dbReference type="PANTHER" id="PTHR42780:SF1">
    <property type="entry name" value="ISOLEUCINE--TRNA LIGASE, CYTOPLASMIC"/>
    <property type="match status" value="1"/>
</dbReference>
<evidence type="ECO:0000256" key="7">
    <source>
        <dbReference type="ARBA" id="ARBA00022723"/>
    </source>
</evidence>
<keyword evidence="5 15" id="KW-0963">Cytoplasm</keyword>
<dbReference type="GO" id="GO:0004822">
    <property type="term" value="F:isoleucine-tRNA ligase activity"/>
    <property type="evidence" value="ECO:0007669"/>
    <property type="project" value="UniProtKB-UniRule"/>
</dbReference>
<gene>
    <name evidence="15" type="primary">ileS</name>
    <name evidence="18" type="ORF">COU29_01835</name>
</gene>
<keyword evidence="9 15" id="KW-0862">Zinc</keyword>
<dbReference type="InterPro" id="IPR002301">
    <property type="entry name" value="Ile-tRNA-ligase"/>
</dbReference>
<dbReference type="Gene3D" id="1.10.730.10">
    <property type="entry name" value="Isoleucyl-tRNA Synthetase, Domain 1"/>
    <property type="match status" value="1"/>
</dbReference>
<dbReference type="InterPro" id="IPR002300">
    <property type="entry name" value="aa-tRNA-synth_Ia"/>
</dbReference>
<keyword evidence="8 15" id="KW-0547">Nucleotide-binding</keyword>
<evidence type="ECO:0000256" key="3">
    <source>
        <dbReference type="ARBA" id="ARBA00007078"/>
    </source>
</evidence>
<evidence type="ECO:0000256" key="14">
    <source>
        <dbReference type="ARBA" id="ARBA00048359"/>
    </source>
</evidence>
<dbReference type="GO" id="GO:0000049">
    <property type="term" value="F:tRNA binding"/>
    <property type="evidence" value="ECO:0007669"/>
    <property type="project" value="InterPro"/>
</dbReference>
<dbReference type="Pfam" id="PF19302">
    <property type="entry name" value="DUF5915"/>
    <property type="match status" value="1"/>
</dbReference>
<comment type="similarity">
    <text evidence="3 15">Belongs to the class-I aminoacyl-tRNA synthetase family. IleS type 2 subfamily.</text>
</comment>
<dbReference type="PROSITE" id="PS00178">
    <property type="entry name" value="AA_TRNA_LIGASE_I"/>
    <property type="match status" value="1"/>
</dbReference>
<evidence type="ECO:0000256" key="13">
    <source>
        <dbReference type="ARBA" id="ARBA00025217"/>
    </source>
</evidence>
<evidence type="ECO:0000256" key="5">
    <source>
        <dbReference type="ARBA" id="ARBA00022490"/>
    </source>
</evidence>
<evidence type="ECO:0000256" key="4">
    <source>
        <dbReference type="ARBA" id="ARBA00011245"/>
    </source>
</evidence>
<evidence type="ECO:0000313" key="19">
    <source>
        <dbReference type="Proteomes" id="UP000231426"/>
    </source>
</evidence>
<dbReference type="EMBL" id="PFBV01000003">
    <property type="protein sequence ID" value="PIT88503.1"/>
    <property type="molecule type" value="Genomic_DNA"/>
</dbReference>
<evidence type="ECO:0000256" key="11">
    <source>
        <dbReference type="ARBA" id="ARBA00022917"/>
    </source>
</evidence>
<feature type="domain" description="Aminoacyl-tRNA synthetase class Ia" evidence="16">
    <location>
        <begin position="11"/>
        <end position="629"/>
    </location>
</feature>
<evidence type="ECO:0000256" key="2">
    <source>
        <dbReference type="ARBA" id="ARBA00004496"/>
    </source>
</evidence>
<dbReference type="EC" id="6.1.1.5" evidence="15"/>
<dbReference type="PANTHER" id="PTHR42780">
    <property type="entry name" value="SOLEUCYL-TRNA SYNTHETASE"/>
    <property type="match status" value="1"/>
</dbReference>
<evidence type="ECO:0000256" key="8">
    <source>
        <dbReference type="ARBA" id="ARBA00022741"/>
    </source>
</evidence>